<organism evidence="2 3">
    <name type="scientific">Eimeria necatrix</name>
    <dbReference type="NCBI Taxonomy" id="51315"/>
    <lineage>
        <taxon>Eukaryota</taxon>
        <taxon>Sar</taxon>
        <taxon>Alveolata</taxon>
        <taxon>Apicomplexa</taxon>
        <taxon>Conoidasida</taxon>
        <taxon>Coccidia</taxon>
        <taxon>Eucoccidiorida</taxon>
        <taxon>Eimeriorina</taxon>
        <taxon>Eimeriidae</taxon>
        <taxon>Eimeria</taxon>
    </lineage>
</organism>
<keyword evidence="3" id="KW-1185">Reference proteome</keyword>
<protein>
    <submittedName>
        <fullName evidence="2">Uncharacterized protein</fullName>
    </submittedName>
</protein>
<dbReference type="OrthoDB" id="348337at2759"/>
<dbReference type="GeneID" id="25473184"/>
<gene>
    <name evidence="2" type="ORF">ENH_00030190</name>
</gene>
<name>U6MFR5_9EIME</name>
<feature type="region of interest" description="Disordered" evidence="1">
    <location>
        <begin position="121"/>
        <end position="158"/>
    </location>
</feature>
<dbReference type="AlphaFoldDB" id="U6MFR5"/>
<dbReference type="Proteomes" id="UP000030754">
    <property type="component" value="Unassembled WGS sequence"/>
</dbReference>
<feature type="compositionally biased region" description="Low complexity" evidence="1">
    <location>
        <begin position="122"/>
        <end position="158"/>
    </location>
</feature>
<dbReference type="RefSeq" id="XP_013440238.1">
    <property type="nucleotide sequence ID" value="XM_013584784.1"/>
</dbReference>
<dbReference type="EMBL" id="HG722623">
    <property type="protein sequence ID" value="CDJ62876.1"/>
    <property type="molecule type" value="Genomic_DNA"/>
</dbReference>
<sequence>MAATAPFVHGTCCVWLRSTVRCEPATRVARGALTGGAQAAKGATPAACVASARTAIRTADIRLNRTSRVLGLLQDRPLGTAMQSRCHRRSLAPTTPEVTVLQANMQQRAAFSPMRTQFAEPSSSSIDIKSNSNDCSSSTKNSSVTTSSESPISKVQRQQQRHVVHWNVSKMCPVCNKSVSRGQVEYLPSACAAAWRFLMGYSVSSRKCGLIGHMHVLRYADLRQQQQLQLEINERLQQQRKTAEAEEPPAVKKP</sequence>
<dbReference type="VEuPathDB" id="ToxoDB:ENH_00030190"/>
<evidence type="ECO:0000313" key="2">
    <source>
        <dbReference type="EMBL" id="CDJ62876.1"/>
    </source>
</evidence>
<accession>U6MFR5</accession>
<proteinExistence type="predicted"/>
<evidence type="ECO:0000256" key="1">
    <source>
        <dbReference type="SAM" id="MobiDB-lite"/>
    </source>
</evidence>
<reference evidence="2" key="1">
    <citation type="submission" date="2013-10" db="EMBL/GenBank/DDBJ databases">
        <title>Genomic analysis of the causative agents of coccidiosis in chickens.</title>
        <authorList>
            <person name="Reid A.J."/>
            <person name="Blake D."/>
            <person name="Billington K."/>
            <person name="Browne H."/>
            <person name="Dunn M."/>
            <person name="Hung S."/>
            <person name="Kawahara F."/>
            <person name="Miranda-Saavedra D."/>
            <person name="Mourier T."/>
            <person name="Nagra H."/>
            <person name="Otto T.D."/>
            <person name="Rawlings N."/>
            <person name="Sanchez A."/>
            <person name="Sanders M."/>
            <person name="Subramaniam C."/>
            <person name="Tay Y."/>
            <person name="Dear P."/>
            <person name="Doerig C."/>
            <person name="Gruber A."/>
            <person name="Parkinson J."/>
            <person name="Shirley M."/>
            <person name="Wan K.L."/>
            <person name="Berriman M."/>
            <person name="Tomley F."/>
            <person name="Pain A."/>
        </authorList>
    </citation>
    <scope>NUCLEOTIDE SEQUENCE [LARGE SCALE GENOMIC DNA]</scope>
    <source>
        <strain evidence="2">Houghton</strain>
    </source>
</reference>
<evidence type="ECO:0000313" key="3">
    <source>
        <dbReference type="Proteomes" id="UP000030754"/>
    </source>
</evidence>
<reference evidence="2" key="2">
    <citation type="submission" date="2013-10" db="EMBL/GenBank/DDBJ databases">
        <authorList>
            <person name="Aslett M."/>
        </authorList>
    </citation>
    <scope>NUCLEOTIDE SEQUENCE [LARGE SCALE GENOMIC DNA]</scope>
    <source>
        <strain evidence="2">Houghton</strain>
    </source>
</reference>